<feature type="coiled-coil region" evidence="6">
    <location>
        <begin position="127"/>
        <end position="154"/>
    </location>
</feature>
<evidence type="ECO:0000256" key="6">
    <source>
        <dbReference type="SAM" id="Coils"/>
    </source>
</evidence>
<evidence type="ECO:0000256" key="3">
    <source>
        <dbReference type="ARBA" id="ARBA00022840"/>
    </source>
</evidence>
<dbReference type="Gene3D" id="1.20.5.490">
    <property type="entry name" value="Single helix bin"/>
    <property type="match status" value="1"/>
</dbReference>
<dbReference type="KEGG" id="lcd:clem_08175"/>
<protein>
    <submittedName>
        <fullName evidence="7">Uncharacterized protein</fullName>
    </submittedName>
</protein>
<dbReference type="Proteomes" id="UP000201728">
    <property type="component" value="Chromosome"/>
</dbReference>
<dbReference type="PANTHER" id="PTHR37739">
    <property type="entry name" value="KINESIN-LIKE PROTEIN KIN-12D"/>
    <property type="match status" value="1"/>
</dbReference>
<dbReference type="GO" id="GO:0005524">
    <property type="term" value="F:ATP binding"/>
    <property type="evidence" value="ECO:0007669"/>
    <property type="project" value="UniProtKB-KW"/>
</dbReference>
<keyword evidence="4 6" id="KW-0175">Coiled coil</keyword>
<evidence type="ECO:0000313" key="8">
    <source>
        <dbReference type="Proteomes" id="UP000201728"/>
    </source>
</evidence>
<dbReference type="InterPro" id="IPR044986">
    <property type="entry name" value="KIF15/KIN-12"/>
</dbReference>
<reference evidence="8" key="1">
    <citation type="submission" date="2016-07" db="EMBL/GenBank/DDBJ databases">
        <authorList>
            <person name="Florea S."/>
            <person name="Webb J.S."/>
            <person name="Jaromczyk J."/>
            <person name="Schardl C.L."/>
        </authorList>
    </citation>
    <scope>NUCLEOTIDE SEQUENCE [LARGE SCALE GENOMIC DNA]</scope>
    <source>
        <strain evidence="8">CDC-D5610</strain>
    </source>
</reference>
<keyword evidence="3" id="KW-0067">ATP-binding</keyword>
<gene>
    <name evidence="7" type="ORF">clem_08175</name>
</gene>
<dbReference type="AlphaFoldDB" id="A0A222P2Z1"/>
<keyword evidence="2" id="KW-0547">Nucleotide-binding</keyword>
<keyword evidence="5" id="KW-0505">Motor protein</keyword>
<dbReference type="GO" id="GO:0005874">
    <property type="term" value="C:microtubule"/>
    <property type="evidence" value="ECO:0007669"/>
    <property type="project" value="UniProtKB-KW"/>
</dbReference>
<name>A0A222P2Z1_9GAMM</name>
<feature type="coiled-coil region" evidence="6">
    <location>
        <begin position="989"/>
        <end position="1121"/>
    </location>
</feature>
<proteinExistence type="predicted"/>
<evidence type="ECO:0000313" key="7">
    <source>
        <dbReference type="EMBL" id="ASQ46187.1"/>
    </source>
</evidence>
<dbReference type="EMBL" id="CP016397">
    <property type="protein sequence ID" value="ASQ46187.1"/>
    <property type="molecule type" value="Genomic_DNA"/>
</dbReference>
<evidence type="ECO:0000256" key="1">
    <source>
        <dbReference type="ARBA" id="ARBA00022701"/>
    </source>
</evidence>
<evidence type="ECO:0000256" key="2">
    <source>
        <dbReference type="ARBA" id="ARBA00022741"/>
    </source>
</evidence>
<dbReference type="PANTHER" id="PTHR37739:SF16">
    <property type="entry name" value="KINESIN-LIKE PROTEIN"/>
    <property type="match status" value="1"/>
</dbReference>
<keyword evidence="1" id="KW-0493">Microtubule</keyword>
<accession>A0A222P2Z1</accession>
<evidence type="ECO:0000256" key="5">
    <source>
        <dbReference type="ARBA" id="ARBA00023175"/>
    </source>
</evidence>
<organism evidence="7 8">
    <name type="scientific">Legionella clemsonensis</name>
    <dbReference type="NCBI Taxonomy" id="1867846"/>
    <lineage>
        <taxon>Bacteria</taxon>
        <taxon>Pseudomonadati</taxon>
        <taxon>Pseudomonadota</taxon>
        <taxon>Gammaproteobacteria</taxon>
        <taxon>Legionellales</taxon>
        <taxon>Legionellaceae</taxon>
        <taxon>Legionella</taxon>
    </lineage>
</organism>
<keyword evidence="8" id="KW-1185">Reference proteome</keyword>
<evidence type="ECO:0000256" key="4">
    <source>
        <dbReference type="ARBA" id="ARBA00023054"/>
    </source>
</evidence>
<sequence>MRLLCCKYEDWNVLNFTTSNRRITLISTPERQTNLSFLRKIKIKIRTHYLGLEHSIDFNFNLVIRAMAFCKQFMDALNLINFIGDSGEQVRNTLIIHTYNELSKELMQVRALLDVPMQKSSNKGGVNEQLQEMLNRLSIQCSNLEKQAAEKNINLTVPPVTDASFVKDFAVNFGTIRHLSYALTDAPQAIKNLQVNLCIELLLNLKPNEQESQLADCSLFDIQGILQHLALLVEQSPQALLDERYQGLAHKGIYELVRRTCELVNYSETVSSSHQYLSLLSSLTTKLSELGLLTNNLSVYRGECTKTLLTLLVEAEQRLRINLTQDWMEKEVKEVLIQRKQFLEQFNVGPRSYQNNVWTIEDNLAYDLFWARGINEVELLTKEKERVADHAFLQLIERRYLSQFVAAEGRDESIRKRLIGALSAIKTARKVEGKEVFPIGDNKNPIVGEDRYNALIIIRDCLEEEFSKPIIHQNADGQFLIGFFSFVDSSEITAEKLLDYIANTKLGGFGRDPVSVIRPYVDEPGLVALLDSVKYQLLTGFSLTDIKAKVVAETFSEQEQHDFNRVLDELKKRSVAAEVAEKRAVYINELKLSSHDELLLRKLLELRYSQFYLAKTLQFSTRLQQAFFHLDAGDYTNALAVEGVDADVLLVYTQLASLPNIFSVEQLGTQGLNDPQRSGDELAQFPVNALATAELAQKQQLLQTIINQCRNKNICSLAAFMRDNDGLELLKLLSTVPMAENHQAQVIDILNQLNSDEIETLFLGNAVSRPSLFHKCIVVGQEVILVHLLQRMRGPAFLERIAKEGLLHYAAEHKMAGVFKELINTLRRSGVAQEDIFSLMMRVYEAPGEHQTPIRWASNCFHSAIRNNDKEQLHAVLQCLPPGNNYALILYDALYFCSALGNEQLFNQILTKYNQLNPQAALETETLLKKLFPVEYSSSYHWFRRDKHRKNGMAWQTLEANLELANLVLQGDISPLLMMVLELDPHSFDESLEQQIARLQADVKELLGVYGEELDALRKELNTANATLKSTQSHLASTQKMLNAISGELKNEKNGQAKLQTEIAQIREEKELEIQKVEFLQTERLTMQALMHELQEKDTNIQEMQKELDSKNEKIVSLCSQLDEWQGPMEQQSLVEIVLLQAKTNTYFAHLNAQKSKTTLLNDKKIAVSQLKKILEQIDELPSKRLHHFQETLRQNETKLKEHRDPCWQRFFRDCFRILGLLISGVAFARMATGGTPQFFHPSEGENYVEQANAVIKPSI</sequence>